<dbReference type="EMBL" id="VEPZ02001320">
    <property type="protein sequence ID" value="KAE8680823.1"/>
    <property type="molecule type" value="Genomic_DNA"/>
</dbReference>
<keyword evidence="3" id="KW-1185">Reference proteome</keyword>
<name>A0A6A2YNB6_HIBSY</name>
<protein>
    <submittedName>
        <fullName evidence="2">Uncharacterized protein</fullName>
    </submittedName>
</protein>
<sequence>MEMLTICSASRHPNFSSLFISRSLISDSLQASIFPPKFHPLRRPMPFRLRSNPTTRPPRSISAVSRPPSPPDSDPPVCTGIDMAFVNKPGNFTTLDIFRSYLSFPVVSGKDDHISGSCADLLCCSFLDVSVLLVLCMGRDEFW</sequence>
<dbReference type="Proteomes" id="UP000436088">
    <property type="component" value="Unassembled WGS sequence"/>
</dbReference>
<gene>
    <name evidence="2" type="ORF">F3Y22_tig00111366pilonHSYRG00164</name>
</gene>
<evidence type="ECO:0000313" key="2">
    <source>
        <dbReference type="EMBL" id="KAE8680823.1"/>
    </source>
</evidence>
<comment type="caution">
    <text evidence="2">The sequence shown here is derived from an EMBL/GenBank/DDBJ whole genome shotgun (WGS) entry which is preliminary data.</text>
</comment>
<dbReference type="AlphaFoldDB" id="A0A6A2YNB6"/>
<organism evidence="2 3">
    <name type="scientific">Hibiscus syriacus</name>
    <name type="common">Rose of Sharon</name>
    <dbReference type="NCBI Taxonomy" id="106335"/>
    <lineage>
        <taxon>Eukaryota</taxon>
        <taxon>Viridiplantae</taxon>
        <taxon>Streptophyta</taxon>
        <taxon>Embryophyta</taxon>
        <taxon>Tracheophyta</taxon>
        <taxon>Spermatophyta</taxon>
        <taxon>Magnoliopsida</taxon>
        <taxon>eudicotyledons</taxon>
        <taxon>Gunneridae</taxon>
        <taxon>Pentapetalae</taxon>
        <taxon>rosids</taxon>
        <taxon>malvids</taxon>
        <taxon>Malvales</taxon>
        <taxon>Malvaceae</taxon>
        <taxon>Malvoideae</taxon>
        <taxon>Hibiscus</taxon>
    </lineage>
</organism>
<evidence type="ECO:0000256" key="1">
    <source>
        <dbReference type="SAM" id="MobiDB-lite"/>
    </source>
</evidence>
<accession>A0A6A2YNB6</accession>
<proteinExistence type="predicted"/>
<feature type="region of interest" description="Disordered" evidence="1">
    <location>
        <begin position="44"/>
        <end position="75"/>
    </location>
</feature>
<reference evidence="2" key="1">
    <citation type="submission" date="2019-09" db="EMBL/GenBank/DDBJ databases">
        <title>Draft genome information of white flower Hibiscus syriacus.</title>
        <authorList>
            <person name="Kim Y.-M."/>
        </authorList>
    </citation>
    <scope>NUCLEOTIDE SEQUENCE [LARGE SCALE GENOMIC DNA]</scope>
    <source>
        <strain evidence="2">YM2019G1</strain>
    </source>
</reference>
<evidence type="ECO:0000313" key="3">
    <source>
        <dbReference type="Proteomes" id="UP000436088"/>
    </source>
</evidence>